<accession>A0A7X0WEL4</accession>
<evidence type="ECO:0000256" key="1">
    <source>
        <dbReference type="SAM" id="Coils"/>
    </source>
</evidence>
<comment type="caution">
    <text evidence="2">The sequence shown here is derived from an EMBL/GenBank/DDBJ whole genome shotgun (WGS) entry which is preliminary data.</text>
</comment>
<reference evidence="2 3" key="1">
    <citation type="submission" date="2020-03" db="EMBL/GenBank/DDBJ databases">
        <title>Soil Listeria distribution.</title>
        <authorList>
            <person name="Liao J."/>
            <person name="Wiedmann M."/>
        </authorList>
    </citation>
    <scope>NUCLEOTIDE SEQUENCE [LARGE SCALE GENOMIC DNA]</scope>
    <source>
        <strain evidence="2 3">FSL L7-1833</strain>
    </source>
</reference>
<dbReference type="EMBL" id="JAAROL010000001">
    <property type="protein sequence ID" value="MBC1331064.1"/>
    <property type="molecule type" value="Genomic_DNA"/>
</dbReference>
<protein>
    <recommendedName>
        <fullName evidence="4">ABC transporter Uup C-terminal domain-containing protein</fullName>
    </recommendedName>
</protein>
<gene>
    <name evidence="2" type="ORF">HB759_03785</name>
</gene>
<keyword evidence="1" id="KW-0175">Coiled coil</keyword>
<feature type="coiled-coil region" evidence="1">
    <location>
        <begin position="16"/>
        <end position="77"/>
    </location>
</feature>
<sequence length="77" mass="8995">MNAKRRKEITNCLESIADQLARLQELKDDERDYLDNVPENLQSSEHYEKSDMLYYELEGAIESLENAVDELEEATNN</sequence>
<dbReference type="AlphaFoldDB" id="A0A7X0WEL4"/>
<dbReference type="Proteomes" id="UP000532866">
    <property type="component" value="Unassembled WGS sequence"/>
</dbReference>
<evidence type="ECO:0008006" key="4">
    <source>
        <dbReference type="Google" id="ProtNLM"/>
    </source>
</evidence>
<dbReference type="RefSeq" id="WP_185372891.1">
    <property type="nucleotide sequence ID" value="NZ_JAAROL010000001.1"/>
</dbReference>
<name>A0A7X0WEL4_9LIST</name>
<proteinExistence type="predicted"/>
<evidence type="ECO:0000313" key="2">
    <source>
        <dbReference type="EMBL" id="MBC1331064.1"/>
    </source>
</evidence>
<organism evidence="2 3">
    <name type="scientific">Listeria booriae</name>
    <dbReference type="NCBI Taxonomy" id="1552123"/>
    <lineage>
        <taxon>Bacteria</taxon>
        <taxon>Bacillati</taxon>
        <taxon>Bacillota</taxon>
        <taxon>Bacilli</taxon>
        <taxon>Bacillales</taxon>
        <taxon>Listeriaceae</taxon>
        <taxon>Listeria</taxon>
    </lineage>
</organism>
<evidence type="ECO:0000313" key="3">
    <source>
        <dbReference type="Proteomes" id="UP000532866"/>
    </source>
</evidence>